<evidence type="ECO:0000313" key="2">
    <source>
        <dbReference type="EMBL" id="MFC5217288.1"/>
    </source>
</evidence>
<dbReference type="EMBL" id="JBHSKM010000019">
    <property type="protein sequence ID" value="MFC5217288.1"/>
    <property type="molecule type" value="Genomic_DNA"/>
</dbReference>
<organism evidence="2 3">
    <name type="scientific">Streptomyces coerulescens</name>
    <dbReference type="NCBI Taxonomy" id="29304"/>
    <lineage>
        <taxon>Bacteria</taxon>
        <taxon>Bacillati</taxon>
        <taxon>Actinomycetota</taxon>
        <taxon>Actinomycetes</taxon>
        <taxon>Kitasatosporales</taxon>
        <taxon>Streptomycetaceae</taxon>
        <taxon>Streptomyces</taxon>
    </lineage>
</organism>
<sequence>MTDAPTYRVSRYTHSRIHPWQWRCLHGACLAGGTSRSEAEATTEAAEHARTHDEEPRQ</sequence>
<evidence type="ECO:0000313" key="3">
    <source>
        <dbReference type="Proteomes" id="UP001596263"/>
    </source>
</evidence>
<keyword evidence="3" id="KW-1185">Reference proteome</keyword>
<feature type="region of interest" description="Disordered" evidence="1">
    <location>
        <begin position="33"/>
        <end position="58"/>
    </location>
</feature>
<comment type="caution">
    <text evidence="2">The sequence shown here is derived from an EMBL/GenBank/DDBJ whole genome shotgun (WGS) entry which is preliminary data.</text>
</comment>
<evidence type="ECO:0000256" key="1">
    <source>
        <dbReference type="SAM" id="MobiDB-lite"/>
    </source>
</evidence>
<name>A0ABW0CPU1_STRCD</name>
<dbReference type="RefSeq" id="WP_380857838.1">
    <property type="nucleotide sequence ID" value="NZ_JBHSKM010000019.1"/>
</dbReference>
<feature type="compositionally biased region" description="Basic and acidic residues" evidence="1">
    <location>
        <begin position="45"/>
        <end position="58"/>
    </location>
</feature>
<protein>
    <submittedName>
        <fullName evidence="2">Uncharacterized protein</fullName>
    </submittedName>
</protein>
<gene>
    <name evidence="2" type="ORF">ACFPQ9_25960</name>
</gene>
<proteinExistence type="predicted"/>
<dbReference type="Proteomes" id="UP001596263">
    <property type="component" value="Unassembled WGS sequence"/>
</dbReference>
<accession>A0ABW0CPU1</accession>
<reference evidence="3" key="1">
    <citation type="journal article" date="2019" name="Int. J. Syst. Evol. Microbiol.">
        <title>The Global Catalogue of Microorganisms (GCM) 10K type strain sequencing project: providing services to taxonomists for standard genome sequencing and annotation.</title>
        <authorList>
            <consortium name="The Broad Institute Genomics Platform"/>
            <consortium name="The Broad Institute Genome Sequencing Center for Infectious Disease"/>
            <person name="Wu L."/>
            <person name="Ma J."/>
        </authorList>
    </citation>
    <scope>NUCLEOTIDE SEQUENCE [LARGE SCALE GENOMIC DNA]</scope>
    <source>
        <strain evidence="3">KCTC 42586</strain>
    </source>
</reference>
<feature type="compositionally biased region" description="Low complexity" evidence="1">
    <location>
        <begin position="34"/>
        <end position="44"/>
    </location>
</feature>